<feature type="chain" id="PRO_5046456264" description="Lipoprotein" evidence="2">
    <location>
        <begin position="32"/>
        <end position="84"/>
    </location>
</feature>
<evidence type="ECO:0000256" key="1">
    <source>
        <dbReference type="SAM" id="MobiDB-lite"/>
    </source>
</evidence>
<feature type="signal peptide" evidence="2">
    <location>
        <begin position="1"/>
        <end position="31"/>
    </location>
</feature>
<accession>A0ABQ1UEQ7</accession>
<dbReference type="Proteomes" id="UP000632273">
    <property type="component" value="Unassembled WGS sequence"/>
</dbReference>
<feature type="region of interest" description="Disordered" evidence="1">
    <location>
        <begin position="36"/>
        <end position="65"/>
    </location>
</feature>
<gene>
    <name evidence="3" type="ORF">GCM10011383_30470</name>
</gene>
<keyword evidence="2" id="KW-0732">Signal</keyword>
<evidence type="ECO:0000256" key="2">
    <source>
        <dbReference type="SAM" id="SignalP"/>
    </source>
</evidence>
<dbReference type="EMBL" id="BMHT01000005">
    <property type="protein sequence ID" value="GGF16893.1"/>
    <property type="molecule type" value="Genomic_DNA"/>
</dbReference>
<keyword evidence="4" id="KW-1185">Reference proteome</keyword>
<proteinExistence type="predicted"/>
<reference evidence="4" key="1">
    <citation type="journal article" date="2019" name="Int. J. Syst. Evol. Microbiol.">
        <title>The Global Catalogue of Microorganisms (GCM) 10K type strain sequencing project: providing services to taxonomists for standard genome sequencing and annotation.</title>
        <authorList>
            <consortium name="The Broad Institute Genomics Platform"/>
            <consortium name="The Broad Institute Genome Sequencing Center for Infectious Disease"/>
            <person name="Wu L."/>
            <person name="Ma J."/>
        </authorList>
    </citation>
    <scope>NUCLEOTIDE SEQUENCE [LARGE SCALE GENOMIC DNA]</scope>
    <source>
        <strain evidence="4">CGMCC 1.15197</strain>
    </source>
</reference>
<evidence type="ECO:0008006" key="5">
    <source>
        <dbReference type="Google" id="ProtNLM"/>
    </source>
</evidence>
<comment type="caution">
    <text evidence="3">The sequence shown here is derived from an EMBL/GenBank/DDBJ whole genome shotgun (WGS) entry which is preliminary data.</text>
</comment>
<evidence type="ECO:0000313" key="4">
    <source>
        <dbReference type="Proteomes" id="UP000632273"/>
    </source>
</evidence>
<organism evidence="3 4">
    <name type="scientific">Hymenobacter cavernae</name>
    <dbReference type="NCBI Taxonomy" id="2044852"/>
    <lineage>
        <taxon>Bacteria</taxon>
        <taxon>Pseudomonadati</taxon>
        <taxon>Bacteroidota</taxon>
        <taxon>Cytophagia</taxon>
        <taxon>Cytophagales</taxon>
        <taxon>Hymenobacteraceae</taxon>
        <taxon>Hymenobacter</taxon>
    </lineage>
</organism>
<evidence type="ECO:0000313" key="3">
    <source>
        <dbReference type="EMBL" id="GGF16893.1"/>
    </source>
</evidence>
<sequence length="84" mass="8876">MPVYFGLLMKKTLLLGLLAAASLTLSLSSCGGPDVNKDEDVATRPLPPIPAKADTTGGKPDTNVPREINAVNATQDIKQMQPQM</sequence>
<protein>
    <recommendedName>
        <fullName evidence="5">Lipoprotein</fullName>
    </recommendedName>
</protein>
<name>A0ABQ1UEQ7_9BACT</name>